<keyword evidence="4" id="KW-1185">Reference proteome</keyword>
<dbReference type="Pfam" id="PF09527">
    <property type="entry name" value="ATPase_gene1"/>
    <property type="match status" value="1"/>
</dbReference>
<dbReference type="InterPro" id="IPR032820">
    <property type="entry name" value="ATPase_put"/>
</dbReference>
<feature type="transmembrane region" description="Helical" evidence="2">
    <location>
        <begin position="67"/>
        <end position="85"/>
    </location>
</feature>
<keyword evidence="2" id="KW-0812">Transmembrane</keyword>
<gene>
    <name evidence="3" type="ORF">FHS92_001690</name>
</gene>
<comment type="caution">
    <text evidence="3">The sequence shown here is derived from an EMBL/GenBank/DDBJ whole genome shotgun (WGS) entry which is preliminary data.</text>
</comment>
<sequence>MAFLDCAIRAGKEAGMAEDGPGQDPADEDARIASLQQRIARAERQEQVRTGQTDPKADENTRLGNRVLAELIGGLAGGALVGWFLDEMFGKFGHPTSPWLLLVFLFMGIIVAFRNIIRISTKRPKE</sequence>
<organism evidence="3 4">
    <name type="scientific">Sphingobium subterraneum</name>
    <dbReference type="NCBI Taxonomy" id="627688"/>
    <lineage>
        <taxon>Bacteria</taxon>
        <taxon>Pseudomonadati</taxon>
        <taxon>Pseudomonadota</taxon>
        <taxon>Alphaproteobacteria</taxon>
        <taxon>Sphingomonadales</taxon>
        <taxon>Sphingomonadaceae</taxon>
        <taxon>Sphingobium</taxon>
    </lineage>
</organism>
<feature type="region of interest" description="Disordered" evidence="1">
    <location>
        <begin position="42"/>
        <end position="61"/>
    </location>
</feature>
<accession>A0A841J6Y7</accession>
<evidence type="ECO:0000256" key="1">
    <source>
        <dbReference type="SAM" id="MobiDB-lite"/>
    </source>
</evidence>
<dbReference type="EMBL" id="JACIJP010000002">
    <property type="protein sequence ID" value="MBB6123961.1"/>
    <property type="molecule type" value="Genomic_DNA"/>
</dbReference>
<dbReference type="Proteomes" id="UP000552700">
    <property type="component" value="Unassembled WGS sequence"/>
</dbReference>
<name>A0A841J6Y7_9SPHN</name>
<protein>
    <submittedName>
        <fullName evidence="3">ATP synthase protein I</fullName>
    </submittedName>
</protein>
<keyword evidence="2" id="KW-1133">Transmembrane helix</keyword>
<feature type="transmembrane region" description="Helical" evidence="2">
    <location>
        <begin position="97"/>
        <end position="117"/>
    </location>
</feature>
<evidence type="ECO:0000313" key="3">
    <source>
        <dbReference type="EMBL" id="MBB6123961.1"/>
    </source>
</evidence>
<reference evidence="3 4" key="1">
    <citation type="submission" date="2020-08" db="EMBL/GenBank/DDBJ databases">
        <title>Genomic Encyclopedia of Type Strains, Phase IV (KMG-IV): sequencing the most valuable type-strain genomes for metagenomic binning, comparative biology and taxonomic classification.</title>
        <authorList>
            <person name="Goeker M."/>
        </authorList>
    </citation>
    <scope>NUCLEOTIDE SEQUENCE [LARGE SCALE GENOMIC DNA]</scope>
    <source>
        <strain evidence="3 4">DSM 102255</strain>
    </source>
</reference>
<proteinExistence type="predicted"/>
<evidence type="ECO:0000256" key="2">
    <source>
        <dbReference type="SAM" id="Phobius"/>
    </source>
</evidence>
<keyword evidence="2" id="KW-0472">Membrane</keyword>
<dbReference type="AlphaFoldDB" id="A0A841J6Y7"/>
<evidence type="ECO:0000313" key="4">
    <source>
        <dbReference type="Proteomes" id="UP000552700"/>
    </source>
</evidence>